<name>A0A6P6NVS2_CARAU</name>
<feature type="compositionally biased region" description="Basic and acidic residues" evidence="1">
    <location>
        <begin position="79"/>
        <end position="90"/>
    </location>
</feature>
<protein>
    <submittedName>
        <fullName evidence="3">Uncharacterized protein LOC113091492 isoform X6</fullName>
    </submittedName>
</protein>
<dbReference type="Proteomes" id="UP000515129">
    <property type="component" value="Unplaced"/>
</dbReference>
<reference evidence="3" key="1">
    <citation type="submission" date="2025-08" db="UniProtKB">
        <authorList>
            <consortium name="RefSeq"/>
        </authorList>
    </citation>
    <scope>IDENTIFICATION</scope>
    <source>
        <strain evidence="3">Wakin</strain>
        <tissue evidence="3">Muscle</tissue>
    </source>
</reference>
<accession>A0A6P6NVS2</accession>
<keyword evidence="2" id="KW-1185">Reference proteome</keyword>
<feature type="compositionally biased region" description="Basic and acidic residues" evidence="1">
    <location>
        <begin position="133"/>
        <end position="148"/>
    </location>
</feature>
<feature type="compositionally biased region" description="Polar residues" evidence="1">
    <location>
        <begin position="151"/>
        <end position="162"/>
    </location>
</feature>
<sequence length="162" mass="19442">MEFIKEEREDMKIEERFRVKHEDTETHTVIKLEFIKEDVKIEDTFRVKHEDTETHTFIKMEFIKEESEDVKIEDTFRVKHEDTEEQTDLKEESEELNEIHSKNQSAVRKNRLTQHATDQEIESTIQRWLQLAPDRDGGRRERLRKKEAQIGSLSPTHAHSDV</sequence>
<gene>
    <name evidence="3" type="primary">LOC113091492</name>
</gene>
<evidence type="ECO:0000313" key="2">
    <source>
        <dbReference type="Proteomes" id="UP000515129"/>
    </source>
</evidence>
<organism evidence="2 3">
    <name type="scientific">Carassius auratus</name>
    <name type="common">Goldfish</name>
    <dbReference type="NCBI Taxonomy" id="7957"/>
    <lineage>
        <taxon>Eukaryota</taxon>
        <taxon>Metazoa</taxon>
        <taxon>Chordata</taxon>
        <taxon>Craniata</taxon>
        <taxon>Vertebrata</taxon>
        <taxon>Euteleostomi</taxon>
        <taxon>Actinopterygii</taxon>
        <taxon>Neopterygii</taxon>
        <taxon>Teleostei</taxon>
        <taxon>Ostariophysi</taxon>
        <taxon>Cypriniformes</taxon>
        <taxon>Cyprinidae</taxon>
        <taxon>Cyprininae</taxon>
        <taxon>Carassius</taxon>
    </lineage>
</organism>
<proteinExistence type="predicted"/>
<dbReference type="RefSeq" id="XP_026112845.1">
    <property type="nucleotide sequence ID" value="XM_026257060.1"/>
</dbReference>
<dbReference type="GeneID" id="113091492"/>
<evidence type="ECO:0000256" key="1">
    <source>
        <dbReference type="SAM" id="MobiDB-lite"/>
    </source>
</evidence>
<feature type="region of interest" description="Disordered" evidence="1">
    <location>
        <begin position="132"/>
        <end position="162"/>
    </location>
</feature>
<evidence type="ECO:0000313" key="3">
    <source>
        <dbReference type="RefSeq" id="XP_026112845.1"/>
    </source>
</evidence>
<feature type="region of interest" description="Disordered" evidence="1">
    <location>
        <begin position="79"/>
        <end position="119"/>
    </location>
</feature>
<dbReference type="AlphaFoldDB" id="A0A6P6NVS2"/>